<comment type="similarity">
    <text evidence="11">Belongs to the dynactin subunit 4 family.</text>
</comment>
<dbReference type="InterPro" id="IPR008603">
    <property type="entry name" value="DCTN4"/>
</dbReference>
<dbReference type="AlphaFoldDB" id="A0A1Y2FEQ5"/>
<evidence type="ECO:0000256" key="3">
    <source>
        <dbReference type="ARBA" id="ARBA00004657"/>
    </source>
</evidence>
<dbReference type="GO" id="GO:0001725">
    <property type="term" value="C:stress fiber"/>
    <property type="evidence" value="ECO:0007669"/>
    <property type="project" value="UniProtKB-SubCell"/>
</dbReference>
<evidence type="ECO:0000256" key="11">
    <source>
        <dbReference type="ARBA" id="ARBA00034776"/>
    </source>
</evidence>
<reference evidence="15 16" key="1">
    <citation type="submission" date="2016-07" db="EMBL/GenBank/DDBJ databases">
        <title>Pervasive Adenine N6-methylation of Active Genes in Fungi.</title>
        <authorList>
            <consortium name="DOE Joint Genome Institute"/>
            <person name="Mondo S.J."/>
            <person name="Dannebaum R.O."/>
            <person name="Kuo R.C."/>
            <person name="Labutti K."/>
            <person name="Haridas S."/>
            <person name="Kuo A."/>
            <person name="Salamov A."/>
            <person name="Ahrendt S.R."/>
            <person name="Lipzen A."/>
            <person name="Sullivan W."/>
            <person name="Andreopoulos W.B."/>
            <person name="Clum A."/>
            <person name="Lindquist E."/>
            <person name="Daum C."/>
            <person name="Ramamoorthy G.K."/>
            <person name="Gryganskyi A."/>
            <person name="Culley D."/>
            <person name="Magnuson J.K."/>
            <person name="James T.Y."/>
            <person name="O'Malley M.A."/>
            <person name="Stajich J.E."/>
            <person name="Spatafora J.W."/>
            <person name="Visel A."/>
            <person name="Grigoriev I.V."/>
        </authorList>
    </citation>
    <scope>NUCLEOTIDE SEQUENCE [LARGE SCALE GENOMIC DNA]</scope>
    <source>
        <strain evidence="15 16">12-1054</strain>
    </source>
</reference>
<dbReference type="PANTHER" id="PTHR13034:SF2">
    <property type="entry name" value="DYNACTIN SUBUNIT 4"/>
    <property type="match status" value="1"/>
</dbReference>
<dbReference type="OrthoDB" id="283815at2759"/>
<evidence type="ECO:0000313" key="15">
    <source>
        <dbReference type="EMBL" id="ORY82087.1"/>
    </source>
</evidence>
<keyword evidence="5" id="KW-1017">Isopeptide bond</keyword>
<dbReference type="OMA" id="KIYFCRH"/>
<keyword evidence="8" id="KW-0007">Acetylation</keyword>
<keyword evidence="10" id="KW-0206">Cytoskeleton</keyword>
<dbReference type="EMBL" id="MCFI01000010">
    <property type="protein sequence ID" value="ORY82087.1"/>
    <property type="molecule type" value="Genomic_DNA"/>
</dbReference>
<evidence type="ECO:0000256" key="8">
    <source>
        <dbReference type="ARBA" id="ARBA00022990"/>
    </source>
</evidence>
<dbReference type="GeneID" id="63787144"/>
<comment type="subcellular location">
    <subcellularLocation>
        <location evidence="1">Cytoplasm</location>
        <location evidence="1">Cytoskeleton</location>
        <location evidence="1">Microtubule organizing center</location>
        <location evidence="1">Centrosome</location>
    </subcellularLocation>
    <subcellularLocation>
        <location evidence="2">Cytoplasm</location>
        <location evidence="2">Cytoskeleton</location>
        <location evidence="2">Stress fiber</location>
    </subcellularLocation>
    <subcellularLocation>
        <location evidence="3">Cytoplasm</location>
        <location evidence="3">Myofibril</location>
    </subcellularLocation>
</comment>
<evidence type="ECO:0000256" key="9">
    <source>
        <dbReference type="ARBA" id="ARBA00023054"/>
    </source>
</evidence>
<dbReference type="PANTHER" id="PTHR13034">
    <property type="entry name" value="DYNACTIN P62 SUBUNIT"/>
    <property type="match status" value="1"/>
</dbReference>
<keyword evidence="4" id="KW-0963">Cytoplasm</keyword>
<dbReference type="Proteomes" id="UP000193685">
    <property type="component" value="Unassembled WGS sequence"/>
</dbReference>
<proteinExistence type="inferred from homology"/>
<evidence type="ECO:0000256" key="5">
    <source>
        <dbReference type="ARBA" id="ARBA00022499"/>
    </source>
</evidence>
<accession>A0A1Y2FEQ5</accession>
<comment type="subunit">
    <text evidence="13">Subunit of dynactin, a multiprotein complex part of a tripartite complex with dynein and a adapter, such as BICDL1, BICD2 or HOOK3. The dynactin complex is built around ACTR1A/ACTB filament and consists of an actin-related filament composed of a shoulder domain, a pointed end and a barbed end. Its length is defined by its flexible shoulder domain. The soulder is composed of 2 DCTN1 subunits, 4 DCTN2 and 2 DCTN3. The 4 DCNT2 (via N-terminus) bind the ACTR1A filament and act as molecular rulers to determine the length. The pointed end is important for binding dynein-dynactin cargo adapters. Consists of 4 subunits: ACTR10, DCNT4, DCTN5 and DCTN6. The barbed end is composed of a CAPZA1:CAPZB heterodimers, which binds ACTR1A/ACTB filament and dynactin and stabilizes dynactin. Interacts with ATP7B, but not ATP7A, in a copper-dependent manner. Interacts with ANK2; this interaction is required for localization at costameres. Interacts with N4BP2L1.</text>
</comment>
<evidence type="ECO:0000256" key="12">
    <source>
        <dbReference type="ARBA" id="ARBA00034864"/>
    </source>
</evidence>
<evidence type="ECO:0000256" key="1">
    <source>
        <dbReference type="ARBA" id="ARBA00004300"/>
    </source>
</evidence>
<evidence type="ECO:0000256" key="10">
    <source>
        <dbReference type="ARBA" id="ARBA00023212"/>
    </source>
</evidence>
<evidence type="ECO:0000256" key="6">
    <source>
        <dbReference type="ARBA" id="ARBA00022553"/>
    </source>
</evidence>
<evidence type="ECO:0000256" key="2">
    <source>
        <dbReference type="ARBA" id="ARBA00004529"/>
    </source>
</evidence>
<name>A0A1Y2FEQ5_PROLT</name>
<organism evidence="15 16">
    <name type="scientific">Protomyces lactucae-debilis</name>
    <dbReference type="NCBI Taxonomy" id="2754530"/>
    <lineage>
        <taxon>Eukaryota</taxon>
        <taxon>Fungi</taxon>
        <taxon>Dikarya</taxon>
        <taxon>Ascomycota</taxon>
        <taxon>Taphrinomycotina</taxon>
        <taxon>Taphrinomycetes</taxon>
        <taxon>Taphrinales</taxon>
        <taxon>Protomycetaceae</taxon>
        <taxon>Protomyces</taxon>
    </lineage>
</organism>
<dbReference type="GO" id="GO:0005869">
    <property type="term" value="C:dynactin complex"/>
    <property type="evidence" value="ECO:0007669"/>
    <property type="project" value="InterPro"/>
</dbReference>
<comment type="caution">
    <text evidence="15">The sequence shown here is derived from an EMBL/GenBank/DDBJ whole genome shotgun (WGS) entry which is preliminary data.</text>
</comment>
<dbReference type="STRING" id="56484.A0A1Y2FEQ5"/>
<evidence type="ECO:0000256" key="7">
    <source>
        <dbReference type="ARBA" id="ARBA00022843"/>
    </source>
</evidence>
<sequence>MDTSNVRYHCPCADSPADQLGILPKFAKKSATDAEAVDPHSTDQEKSDTEDDKPVDISLLDSRLPFALHSLHDLYFCEDCGCARCPRCVMEEVSVLFCPNCLFEVPAKSSVTAVSAPEAVCGRSCFRCPLCFSALQAGESPGSSDATADRLFHLECPYCAWSSLSTRLTFTKANGMFKQMKEQHTSPRESAFRSAKIAAQARRDAFLDDEPDASLSSQLKRVSLSDTFTRDEQALSKSFIVPVLRPDEVDESFARDLLNATDLDDVPSIMQSSMQTAGPMHSIGQLMPLPTPLRTRRAKRCRACRHILCKFETRQPVMQAVKFRIRLAASNYLPTLTFSKVTAAATSNLTATEQSPPSEVYLLKIANPLYESIKVTLSAPRVTEFGHEVTVLAPEVIIGGFTDVWETQPSTTSGSMEETKPGKGSQAVLGRLHSSGSNWTNIEIHMARSGVAQTSAESDTHALIPLFVSMEYEIEAELDNSLSTRTASMSDGKTTKKVGFWTVLTAK</sequence>
<keyword evidence="16" id="KW-1185">Reference proteome</keyword>
<evidence type="ECO:0000256" key="4">
    <source>
        <dbReference type="ARBA" id="ARBA00022490"/>
    </source>
</evidence>
<gene>
    <name evidence="15" type="ORF">BCR37DRAFT_387554</name>
</gene>
<dbReference type="Pfam" id="PF05502">
    <property type="entry name" value="Dynactin_p62"/>
    <property type="match status" value="2"/>
</dbReference>
<keyword evidence="6" id="KW-0597">Phosphoprotein</keyword>
<dbReference type="RefSeq" id="XP_040725221.1">
    <property type="nucleotide sequence ID" value="XM_040870545.1"/>
</dbReference>
<evidence type="ECO:0000256" key="14">
    <source>
        <dbReference type="SAM" id="MobiDB-lite"/>
    </source>
</evidence>
<evidence type="ECO:0000313" key="16">
    <source>
        <dbReference type="Proteomes" id="UP000193685"/>
    </source>
</evidence>
<feature type="region of interest" description="Disordered" evidence="14">
    <location>
        <begin position="409"/>
        <end position="428"/>
    </location>
</feature>
<protein>
    <recommendedName>
        <fullName evidence="12">Dynactin subunit 4</fullName>
    </recommendedName>
</protein>
<evidence type="ECO:0000256" key="13">
    <source>
        <dbReference type="ARBA" id="ARBA00093507"/>
    </source>
</evidence>
<feature type="region of interest" description="Disordered" evidence="14">
    <location>
        <begin position="31"/>
        <end position="54"/>
    </location>
</feature>
<keyword evidence="9" id="KW-0175">Coiled coil</keyword>
<feature type="compositionally biased region" description="Basic and acidic residues" evidence="14">
    <location>
        <begin position="37"/>
        <end position="54"/>
    </location>
</feature>
<keyword evidence="7" id="KW-0832">Ubl conjugation</keyword>